<organism evidence="2 3">
    <name type="scientific">Anopheles maculatus</name>
    <dbReference type="NCBI Taxonomy" id="74869"/>
    <lineage>
        <taxon>Eukaryota</taxon>
        <taxon>Metazoa</taxon>
        <taxon>Ecdysozoa</taxon>
        <taxon>Arthropoda</taxon>
        <taxon>Hexapoda</taxon>
        <taxon>Insecta</taxon>
        <taxon>Pterygota</taxon>
        <taxon>Neoptera</taxon>
        <taxon>Endopterygota</taxon>
        <taxon>Diptera</taxon>
        <taxon>Nematocera</taxon>
        <taxon>Culicoidea</taxon>
        <taxon>Culicidae</taxon>
        <taxon>Anophelinae</taxon>
        <taxon>Anopheles</taxon>
        <taxon>Anopheles maculatus group</taxon>
    </lineage>
</organism>
<keyword evidence="1" id="KW-0472">Membrane</keyword>
<dbReference type="EnsemblMetazoa" id="AMAM024190-RA">
    <property type="protein sequence ID" value="AMAM024190-PA"/>
    <property type="gene ID" value="AMAM024190"/>
</dbReference>
<keyword evidence="1" id="KW-0812">Transmembrane</keyword>
<protein>
    <submittedName>
        <fullName evidence="2">Uncharacterized protein</fullName>
    </submittedName>
</protein>
<feature type="transmembrane region" description="Helical" evidence="1">
    <location>
        <begin position="20"/>
        <end position="38"/>
    </location>
</feature>
<dbReference type="Proteomes" id="UP000075901">
    <property type="component" value="Unassembled WGS sequence"/>
</dbReference>
<dbReference type="AlphaFoldDB" id="A0A182TCM8"/>
<evidence type="ECO:0000256" key="1">
    <source>
        <dbReference type="SAM" id="Phobius"/>
    </source>
</evidence>
<sequence length="107" mass="11522">MRENACTHVRADTTATLTSVWAAMAGSYVCLFVTTHLISSHLLYSLPPVPPTSTSSKTVGPIFCRPKFRAYSKVNIVPAATTTPPVAIVTNGNAHVQTHHRMSSKQS</sequence>
<name>A0A182TCM8_9DIPT</name>
<proteinExistence type="predicted"/>
<accession>A0A182TCM8</accession>
<evidence type="ECO:0000313" key="3">
    <source>
        <dbReference type="Proteomes" id="UP000075901"/>
    </source>
</evidence>
<reference evidence="3" key="1">
    <citation type="submission" date="2013-09" db="EMBL/GenBank/DDBJ databases">
        <title>The Genome Sequence of Anopheles maculatus species B.</title>
        <authorList>
            <consortium name="The Broad Institute Genomics Platform"/>
            <person name="Neafsey D.E."/>
            <person name="Besansky N."/>
            <person name="Howell P."/>
            <person name="Walton C."/>
            <person name="Young S.K."/>
            <person name="Zeng Q."/>
            <person name="Gargeya S."/>
            <person name="Fitzgerald M."/>
            <person name="Haas B."/>
            <person name="Abouelleil A."/>
            <person name="Allen A.W."/>
            <person name="Alvarado L."/>
            <person name="Arachchi H.M."/>
            <person name="Berlin A.M."/>
            <person name="Chapman S.B."/>
            <person name="Gainer-Dewar J."/>
            <person name="Goldberg J."/>
            <person name="Griggs A."/>
            <person name="Gujja S."/>
            <person name="Hansen M."/>
            <person name="Howarth C."/>
            <person name="Imamovic A."/>
            <person name="Ireland A."/>
            <person name="Larimer J."/>
            <person name="McCowan C."/>
            <person name="Murphy C."/>
            <person name="Pearson M."/>
            <person name="Poon T.W."/>
            <person name="Priest M."/>
            <person name="Roberts A."/>
            <person name="Saif S."/>
            <person name="Shea T."/>
            <person name="Sisk P."/>
            <person name="Sykes S."/>
            <person name="Wortman J."/>
            <person name="Nusbaum C."/>
            <person name="Birren B."/>
        </authorList>
    </citation>
    <scope>NUCLEOTIDE SEQUENCE [LARGE SCALE GENOMIC DNA]</scope>
    <source>
        <strain evidence="3">maculatus3</strain>
    </source>
</reference>
<evidence type="ECO:0000313" key="2">
    <source>
        <dbReference type="EnsemblMetazoa" id="AMAM024190-PA"/>
    </source>
</evidence>
<dbReference type="VEuPathDB" id="VectorBase:AMAM024190"/>
<keyword evidence="3" id="KW-1185">Reference proteome</keyword>
<reference evidence="2" key="2">
    <citation type="submission" date="2020-05" db="UniProtKB">
        <authorList>
            <consortium name="EnsemblMetazoa"/>
        </authorList>
    </citation>
    <scope>IDENTIFICATION</scope>
    <source>
        <strain evidence="2">maculatus3</strain>
    </source>
</reference>
<keyword evidence="1" id="KW-1133">Transmembrane helix</keyword>